<keyword evidence="4" id="KW-0862">Zinc</keyword>
<proteinExistence type="predicted"/>
<evidence type="ECO:0000313" key="6">
    <source>
        <dbReference type="EMBL" id="SHI05030.1"/>
    </source>
</evidence>
<gene>
    <name evidence="6" type="ORF">SAMN02745207_04050</name>
</gene>
<dbReference type="PANTHER" id="PTHR46233">
    <property type="entry name" value="HYDROXYACYLGLUTATHIONE HYDROLASE GLOC"/>
    <property type="match status" value="1"/>
</dbReference>
<dbReference type="Pfam" id="PF00753">
    <property type="entry name" value="Lactamase_B"/>
    <property type="match status" value="1"/>
</dbReference>
<dbReference type="InterPro" id="IPR036866">
    <property type="entry name" value="RibonucZ/Hydroxyglut_hydro"/>
</dbReference>
<keyword evidence="3" id="KW-0378">Hydrolase</keyword>
<dbReference type="Gene3D" id="3.60.15.10">
    <property type="entry name" value="Ribonuclease Z/Hydroxyacylglutathione hydrolase-like"/>
    <property type="match status" value="1"/>
</dbReference>
<keyword evidence="2" id="KW-0479">Metal-binding</keyword>
<dbReference type="GO" id="GO:0046872">
    <property type="term" value="F:metal ion binding"/>
    <property type="evidence" value="ECO:0007669"/>
    <property type="project" value="UniProtKB-KW"/>
</dbReference>
<dbReference type="InterPro" id="IPR051453">
    <property type="entry name" value="MBL_Glyoxalase_II"/>
</dbReference>
<evidence type="ECO:0000256" key="2">
    <source>
        <dbReference type="ARBA" id="ARBA00022723"/>
    </source>
</evidence>
<name>A0A1M5XZ09_9CLOT</name>
<feature type="domain" description="Metallo-beta-lactamase" evidence="5">
    <location>
        <begin position="22"/>
        <end position="198"/>
    </location>
</feature>
<accession>A0A1M5XZ09</accession>
<dbReference type="SMART" id="SM00849">
    <property type="entry name" value="Lactamase_B"/>
    <property type="match status" value="1"/>
</dbReference>
<keyword evidence="7" id="KW-1185">Reference proteome</keyword>
<sequence length="208" mass="24135">MYIKPIKTQQVTENIYAVRTLISNFYIYTNKENTICFDTGYNKIIIKKALRKINIEADSISHIFLTHSDYDHVGGIKVFKNGQVYISSKEEQMITYKKPRLLFIFNKKIKKNYKMLKDGDVIYIGDIKVESLETPGHTMGSMSYLVNDSILFTGDTLSIQNNKIKPFFWLQNMNTRLQKESIKKLLKIDTIKLICTGHSGYLDNGKLR</sequence>
<comment type="cofactor">
    <cofactor evidence="1">
        <name>Zn(2+)</name>
        <dbReference type="ChEBI" id="CHEBI:29105"/>
    </cofactor>
</comment>
<dbReference type="InterPro" id="IPR001279">
    <property type="entry name" value="Metallo-B-lactamas"/>
</dbReference>
<evidence type="ECO:0000313" key="7">
    <source>
        <dbReference type="Proteomes" id="UP000184447"/>
    </source>
</evidence>
<organism evidence="6 7">
    <name type="scientific">Clostridium grantii DSM 8605</name>
    <dbReference type="NCBI Taxonomy" id="1121316"/>
    <lineage>
        <taxon>Bacteria</taxon>
        <taxon>Bacillati</taxon>
        <taxon>Bacillota</taxon>
        <taxon>Clostridia</taxon>
        <taxon>Eubacteriales</taxon>
        <taxon>Clostridiaceae</taxon>
        <taxon>Clostridium</taxon>
    </lineage>
</organism>
<dbReference type="Proteomes" id="UP000184447">
    <property type="component" value="Unassembled WGS sequence"/>
</dbReference>
<dbReference type="RefSeq" id="WP_073340851.1">
    <property type="nucleotide sequence ID" value="NZ_FQXM01000042.1"/>
</dbReference>
<protein>
    <submittedName>
        <fullName evidence="6">Glyoxylase, beta-lactamase superfamily II</fullName>
    </submittedName>
</protein>
<dbReference type="AlphaFoldDB" id="A0A1M5XZ09"/>
<dbReference type="PANTHER" id="PTHR46233:SF3">
    <property type="entry name" value="HYDROXYACYLGLUTATHIONE HYDROLASE GLOC"/>
    <property type="match status" value="1"/>
</dbReference>
<evidence type="ECO:0000256" key="4">
    <source>
        <dbReference type="ARBA" id="ARBA00022833"/>
    </source>
</evidence>
<reference evidence="6 7" key="1">
    <citation type="submission" date="2016-11" db="EMBL/GenBank/DDBJ databases">
        <authorList>
            <person name="Jaros S."/>
            <person name="Januszkiewicz K."/>
            <person name="Wedrychowicz H."/>
        </authorList>
    </citation>
    <scope>NUCLEOTIDE SEQUENCE [LARGE SCALE GENOMIC DNA]</scope>
    <source>
        <strain evidence="6 7">DSM 8605</strain>
    </source>
</reference>
<dbReference type="EMBL" id="FQXM01000042">
    <property type="protein sequence ID" value="SHI05030.1"/>
    <property type="molecule type" value="Genomic_DNA"/>
</dbReference>
<evidence type="ECO:0000256" key="1">
    <source>
        <dbReference type="ARBA" id="ARBA00001947"/>
    </source>
</evidence>
<dbReference type="OrthoDB" id="9761531at2"/>
<dbReference type="GO" id="GO:0016787">
    <property type="term" value="F:hydrolase activity"/>
    <property type="evidence" value="ECO:0007669"/>
    <property type="project" value="UniProtKB-KW"/>
</dbReference>
<evidence type="ECO:0000259" key="5">
    <source>
        <dbReference type="SMART" id="SM00849"/>
    </source>
</evidence>
<dbReference type="SUPFAM" id="SSF56281">
    <property type="entry name" value="Metallo-hydrolase/oxidoreductase"/>
    <property type="match status" value="1"/>
</dbReference>
<dbReference type="STRING" id="1121316.SAMN02745207_04050"/>
<evidence type="ECO:0000256" key="3">
    <source>
        <dbReference type="ARBA" id="ARBA00022801"/>
    </source>
</evidence>